<dbReference type="Proteomes" id="UP001305521">
    <property type="component" value="Chromosome"/>
</dbReference>
<dbReference type="Gene3D" id="2.40.10.10">
    <property type="entry name" value="Trypsin-like serine proteases"/>
    <property type="match status" value="2"/>
</dbReference>
<sequence length="238" mass="24523">MRWLALFLLGPLAAAAQDAPRPMLPGIGQEDPRRTVDARAMPWAALGRVQHGLGGRCTGALIAPNQVLTAAHCLIARRTGNLVQPGSLHFLLGHERGAHVAHAQVLSFRTGEGYRPEPGAPAASDWAILTLARDIAPPAATLPLMTGLPAARMPLMLAGYQQDRPEVLLADTRCRAIGITSAHMLLHDCAGTRGVSGGPVLAALPAGGWAVAGVASRAAADAAMGLAVPAAVIAEALR</sequence>
<name>A0ABZ0PM85_9PROT</name>
<dbReference type="InterPro" id="IPR018114">
    <property type="entry name" value="TRYPSIN_HIS"/>
</dbReference>
<feature type="domain" description="Peptidase S1" evidence="3">
    <location>
        <begin position="23"/>
        <end position="238"/>
    </location>
</feature>
<accession>A0ABZ0PM85</accession>
<dbReference type="InterPro" id="IPR009003">
    <property type="entry name" value="Peptidase_S1_PA"/>
</dbReference>
<dbReference type="PANTHER" id="PTHR15462:SF8">
    <property type="entry name" value="SERINE PROTEASE"/>
    <property type="match status" value="1"/>
</dbReference>
<dbReference type="RefSeq" id="WP_318650805.1">
    <property type="nucleotide sequence ID" value="NZ_CP137852.1"/>
</dbReference>
<dbReference type="SUPFAM" id="SSF50494">
    <property type="entry name" value="Trypsin-like serine proteases"/>
    <property type="match status" value="1"/>
</dbReference>
<keyword evidence="1 2" id="KW-0732">Signal</keyword>
<dbReference type="InterPro" id="IPR050966">
    <property type="entry name" value="Glutamyl_endopeptidase"/>
</dbReference>
<gene>
    <name evidence="4" type="ORF">R9Z33_08210</name>
</gene>
<proteinExistence type="predicted"/>
<protein>
    <submittedName>
        <fullName evidence="4">Trypsin-like serine protease</fullName>
        <ecNumber evidence="4">3.4.21.-</ecNumber>
    </submittedName>
</protein>
<evidence type="ECO:0000256" key="1">
    <source>
        <dbReference type="ARBA" id="ARBA00022729"/>
    </source>
</evidence>
<evidence type="ECO:0000313" key="5">
    <source>
        <dbReference type="Proteomes" id="UP001305521"/>
    </source>
</evidence>
<evidence type="ECO:0000256" key="2">
    <source>
        <dbReference type="SAM" id="SignalP"/>
    </source>
</evidence>
<dbReference type="SMART" id="SM00020">
    <property type="entry name" value="Tryp_SPc"/>
    <property type="match status" value="1"/>
</dbReference>
<dbReference type="Pfam" id="PF00089">
    <property type="entry name" value="Trypsin"/>
    <property type="match status" value="1"/>
</dbReference>
<dbReference type="PANTHER" id="PTHR15462">
    <property type="entry name" value="SERINE PROTEASE"/>
    <property type="match status" value="1"/>
</dbReference>
<dbReference type="EMBL" id="CP137852">
    <property type="protein sequence ID" value="WPB86849.1"/>
    <property type="molecule type" value="Genomic_DNA"/>
</dbReference>
<dbReference type="PROSITE" id="PS00134">
    <property type="entry name" value="TRYPSIN_HIS"/>
    <property type="match status" value="1"/>
</dbReference>
<keyword evidence="5" id="KW-1185">Reference proteome</keyword>
<evidence type="ECO:0000313" key="4">
    <source>
        <dbReference type="EMBL" id="WPB86849.1"/>
    </source>
</evidence>
<dbReference type="EC" id="3.4.21.-" evidence="4"/>
<keyword evidence="4" id="KW-0378">Hydrolase</keyword>
<dbReference type="InterPro" id="IPR043504">
    <property type="entry name" value="Peptidase_S1_PA_chymotrypsin"/>
</dbReference>
<dbReference type="GO" id="GO:0016787">
    <property type="term" value="F:hydrolase activity"/>
    <property type="evidence" value="ECO:0007669"/>
    <property type="project" value="UniProtKB-KW"/>
</dbReference>
<dbReference type="InterPro" id="IPR001254">
    <property type="entry name" value="Trypsin_dom"/>
</dbReference>
<feature type="signal peptide" evidence="2">
    <location>
        <begin position="1"/>
        <end position="16"/>
    </location>
</feature>
<dbReference type="PROSITE" id="PS50240">
    <property type="entry name" value="TRYPSIN_DOM"/>
    <property type="match status" value="1"/>
</dbReference>
<evidence type="ECO:0000259" key="3">
    <source>
        <dbReference type="PROSITE" id="PS50240"/>
    </source>
</evidence>
<organism evidence="4 5">
    <name type="scientific">Sediminicoccus rosea</name>
    <dbReference type="NCBI Taxonomy" id="1225128"/>
    <lineage>
        <taxon>Bacteria</taxon>
        <taxon>Pseudomonadati</taxon>
        <taxon>Pseudomonadota</taxon>
        <taxon>Alphaproteobacteria</taxon>
        <taxon>Acetobacterales</taxon>
        <taxon>Roseomonadaceae</taxon>
        <taxon>Sediminicoccus</taxon>
    </lineage>
</organism>
<reference evidence="4 5" key="1">
    <citation type="submission" date="2023-11" db="EMBL/GenBank/DDBJ databases">
        <title>Arctic aerobic anoxygenic photoheterotroph Sediminicoccus rosea KRV36 adapts its photosynthesis to long days of polar summer.</title>
        <authorList>
            <person name="Tomasch J."/>
            <person name="Kopejtka K."/>
            <person name="Bily T."/>
            <person name="Gardiner A.T."/>
            <person name="Gardian Z."/>
            <person name="Shivaramu S."/>
            <person name="Koblizek M."/>
            <person name="Engelhardt F."/>
            <person name="Kaftan D."/>
        </authorList>
    </citation>
    <scope>NUCLEOTIDE SEQUENCE [LARGE SCALE GENOMIC DNA]</scope>
    <source>
        <strain evidence="4 5">R-30</strain>
    </source>
</reference>
<feature type="chain" id="PRO_5046527565" evidence="2">
    <location>
        <begin position="17"/>
        <end position="238"/>
    </location>
</feature>